<keyword evidence="1" id="KW-1133">Transmembrane helix</keyword>
<evidence type="ECO:0000313" key="2">
    <source>
        <dbReference type="EMBL" id="SDC30609.1"/>
    </source>
</evidence>
<dbReference type="NCBIfam" id="TIGR01594">
    <property type="entry name" value="holin_lambda"/>
    <property type="match status" value="1"/>
</dbReference>
<keyword evidence="1" id="KW-0812">Transmembrane</keyword>
<protein>
    <submittedName>
        <fullName evidence="2">Phage holin, lambda family</fullName>
    </submittedName>
</protein>
<dbReference type="OrthoDB" id="6711255at2"/>
<sequence length="102" mass="11070">MSFDESQFFDLLRSWWHGDVPIGGVVMAIIMATLRMSYSGETWKATIVEALLCGALTLTAVSAMNYLGISKDVTVAIGGFIGFLGANKIKVIVNKLLSKKLK</sequence>
<dbReference type="Proteomes" id="UP000242501">
    <property type="component" value="Unassembled WGS sequence"/>
</dbReference>
<name>A0A1G6KHQ7_9GAMM</name>
<feature type="transmembrane region" description="Helical" evidence="1">
    <location>
        <begin position="75"/>
        <end position="93"/>
    </location>
</feature>
<dbReference type="InterPro" id="IPR006481">
    <property type="entry name" value="Phage_lambda_GpS_holin"/>
</dbReference>
<reference evidence="3" key="1">
    <citation type="submission" date="2016-09" db="EMBL/GenBank/DDBJ databases">
        <authorList>
            <person name="Varghese N."/>
            <person name="Submissions S."/>
        </authorList>
    </citation>
    <scope>NUCLEOTIDE SEQUENCE [LARGE SCALE GENOMIC DNA]</scope>
    <source>
        <strain evidence="3">ANC 4422</strain>
    </source>
</reference>
<feature type="transmembrane region" description="Helical" evidence="1">
    <location>
        <begin position="50"/>
        <end position="69"/>
    </location>
</feature>
<keyword evidence="3" id="KW-1185">Reference proteome</keyword>
<evidence type="ECO:0000313" key="3">
    <source>
        <dbReference type="Proteomes" id="UP000242501"/>
    </source>
</evidence>
<evidence type="ECO:0000256" key="1">
    <source>
        <dbReference type="SAM" id="Phobius"/>
    </source>
</evidence>
<organism evidence="2 3">
    <name type="scientific">Acinetobacter boissieri</name>
    <dbReference type="NCBI Taxonomy" id="1219383"/>
    <lineage>
        <taxon>Bacteria</taxon>
        <taxon>Pseudomonadati</taxon>
        <taxon>Pseudomonadota</taxon>
        <taxon>Gammaproteobacteria</taxon>
        <taxon>Moraxellales</taxon>
        <taxon>Moraxellaceae</taxon>
        <taxon>Acinetobacter</taxon>
    </lineage>
</organism>
<dbReference type="AlphaFoldDB" id="A0A1G6KHQ7"/>
<accession>A0A1G6KHQ7</accession>
<dbReference type="EMBL" id="FMYL01000020">
    <property type="protein sequence ID" value="SDC30609.1"/>
    <property type="molecule type" value="Genomic_DNA"/>
</dbReference>
<dbReference type="RefSeq" id="WP_092750191.1">
    <property type="nucleotide sequence ID" value="NZ_FMYL01000020.1"/>
</dbReference>
<proteinExistence type="predicted"/>
<keyword evidence="1" id="KW-0472">Membrane</keyword>
<gene>
    <name evidence="2" type="ORF">SAMN05421733_1204</name>
</gene>
<feature type="transmembrane region" description="Helical" evidence="1">
    <location>
        <begin position="20"/>
        <end position="38"/>
    </location>
</feature>
<dbReference type="Pfam" id="PF05106">
    <property type="entry name" value="Phage_holin_3_1"/>
    <property type="match status" value="1"/>
</dbReference>